<protein>
    <recommendedName>
        <fullName evidence="6">DH domain-containing protein</fullName>
    </recommendedName>
</protein>
<feature type="compositionally biased region" description="Polar residues" evidence="1">
    <location>
        <begin position="1313"/>
        <end position="1323"/>
    </location>
</feature>
<dbReference type="GO" id="GO:0005085">
    <property type="term" value="F:guanyl-nucleotide exchange factor activity"/>
    <property type="evidence" value="ECO:0007669"/>
    <property type="project" value="InterPro"/>
</dbReference>
<dbReference type="SUPFAM" id="SSF50729">
    <property type="entry name" value="PH domain-like"/>
    <property type="match status" value="1"/>
</dbReference>
<feature type="compositionally biased region" description="Polar residues" evidence="1">
    <location>
        <begin position="716"/>
        <end position="730"/>
    </location>
</feature>
<sequence length="1381" mass="154365">MSSSNASNQDNVTAAAVDSNDVAGDGHADDQINTSNRNDDIDSSHVSAILSSALDNAPNKETTGKFSLMSSVFGKKDKTGKRINTEDGKCLKVSWQTDNGKCIQEKASVSKGKTLREVLQQFYEKHDLNFQNYNVYLESSQSALPYTFNSYPLGGCTIHVKAVDEQILKKTKAKQKRPAAITKTDSKDSLTDTNDSRNQSLRKKPDSNEPPVKPPTPISENSGSISKKSGSKLAAIFNNSSKQSEGIKTLADSLEEIESTFEEEKENYIEESYTFLLSDSWRDYVEGSEELNKRQMDHQQAIWELLSTEVGYLRDLKTILQVFQGSLCRLRAENYLQDVEISKLFCNISDVYDSNAILWKNSFAPIVDQLKTTKQPLTLGCAWESFNATIREHFTPYIHYCVEQTRMTTYLKEKMKDSSEFRTFLQWCENRKQLNRLQLPDLLAKPMQRITRYPLLLKAIRKNLDDEIGKQNIQTMSDQVEQFTTKINNAIKDQQEYEKMCTSVSRIEGYTVIEPINEEVGKYLNNFSNLNLTGSMPLICPNETRVIIKEGPLRLKEKDAKIDAYGFLFTDHLLITKQSKSGKRIKVIRQPYLLNKIKVYNLKDSGYFLIIYLSEFNTAVSALALQSTSSEHTNNEWIDAINKSTREYKDLLAENGNFTQLFGTPPPSPIARPSRFRRSGHSNSSDHLIMNGERGRSISTISNRLGPELERNNSFLSISSEKLPNSSSRRGSIASGEYSPPSSPKPKKMIASLRRSQTVQEGIGAGRYEHKRKSPEKFQSQDIINFSLPVRNPERSNNAITEGIAIVATESETTSLGTTEADKEESSTNLSEQDTSTNLNPDEGKISNVTNPEGKDEIDETIRESNGTSKDKNKNDDIATVQITPSGSPQISKSNKVYDGKMKLSKTRFRTAKNRFKENISDSDHLTAESESPEYAKSASTNNELETEKTPKEKTKEDVVDDIRLTVNDEDQIKTEIRTSDNQQTITEGDVGNNLESQASGNGDSNNEEPNVTDSKQEIKEVDSENRNQVEEVNPLVKEEQSTDTDGINEQIVGDSDKKEDIPDNEAIVVLADDILKAETVPVTSDEVKVDENMAENAEILDTGKVPTVKSEEVMNTELPDREELPQETKTELISSNETALTEESSNAPVLDADNRVDENLCDQSDVIPSELSPDLAMPSEALPGNESESAFLTIAPPPDFADDSYDDVFDNQFPENEHTDRDVASSTSDQDEEDSKAVEVVIDDSEQVTHSDDDVDRELSDGDDYENNPAADAEVDMANYNYNEMPPNNSQNTSADQDPISDGIKSPPLSRVTESLLRTPSQKGHRNRSKPIDQSMLQMKDGVELCALQLKLQKLGATRNPIKMAQAKRLYLRTLSLSAQ</sequence>
<feature type="region of interest" description="Disordered" evidence="1">
    <location>
        <begin position="171"/>
        <end position="227"/>
    </location>
</feature>
<dbReference type="InterPro" id="IPR000219">
    <property type="entry name" value="DH_dom"/>
</dbReference>
<evidence type="ECO:0000259" key="2">
    <source>
        <dbReference type="PROSITE" id="PS50003"/>
    </source>
</evidence>
<accession>B3RZI4</accession>
<feature type="domain" description="PH" evidence="2">
    <location>
        <begin position="546"/>
        <end position="646"/>
    </location>
</feature>
<feature type="region of interest" description="Disordered" evidence="1">
    <location>
        <begin position="1116"/>
        <end position="1337"/>
    </location>
</feature>
<feature type="region of interest" description="Disordered" evidence="1">
    <location>
        <begin position="811"/>
        <end position="1060"/>
    </location>
</feature>
<feature type="region of interest" description="Disordered" evidence="1">
    <location>
        <begin position="1"/>
        <end position="42"/>
    </location>
</feature>
<feature type="compositionally biased region" description="Acidic residues" evidence="1">
    <location>
        <begin position="1201"/>
        <end position="1210"/>
    </location>
</feature>
<evidence type="ECO:0000313" key="4">
    <source>
        <dbReference type="EMBL" id="EDV23846.1"/>
    </source>
</evidence>
<feature type="compositionally biased region" description="Polar residues" evidence="1">
    <location>
        <begin position="1132"/>
        <end position="1148"/>
    </location>
</feature>
<evidence type="ECO:0000259" key="3">
    <source>
        <dbReference type="PROSITE" id="PS50010"/>
    </source>
</evidence>
<feature type="compositionally biased region" description="Polar residues" evidence="1">
    <location>
        <begin position="1"/>
        <end position="12"/>
    </location>
</feature>
<dbReference type="PROSITE" id="PS50010">
    <property type="entry name" value="DH_2"/>
    <property type="match status" value="1"/>
</dbReference>
<evidence type="ECO:0000256" key="1">
    <source>
        <dbReference type="SAM" id="MobiDB-lite"/>
    </source>
</evidence>
<proteinExistence type="predicted"/>
<keyword evidence="5" id="KW-1185">Reference proteome</keyword>
<dbReference type="KEGG" id="tad:TRIADDRAFT_64013"/>
<dbReference type="STRING" id="10228.B3RZI4"/>
<dbReference type="PROSITE" id="PS50003">
    <property type="entry name" value="PH_DOMAIN"/>
    <property type="match status" value="1"/>
</dbReference>
<dbReference type="PhylomeDB" id="B3RZI4"/>
<feature type="compositionally biased region" description="Basic and acidic residues" evidence="1">
    <location>
        <begin position="946"/>
        <end position="964"/>
    </location>
</feature>
<dbReference type="PANTHER" id="PTHR13217:SF11">
    <property type="entry name" value="PLECKSTRIN HOMOLOGY DOMAIN-CONTAINING FAMILY G MEMBER 5"/>
    <property type="match status" value="1"/>
</dbReference>
<dbReference type="PANTHER" id="PTHR13217">
    <property type="entry name" value="PLECKSTRIN HOMOLOGY DOMAIN-CONTAINING FAMILY G MEMBER 7"/>
    <property type="match status" value="1"/>
</dbReference>
<feature type="compositionally biased region" description="Basic and acidic residues" evidence="1">
    <location>
        <begin position="1015"/>
        <end position="1030"/>
    </location>
</feature>
<dbReference type="Pfam" id="PF00621">
    <property type="entry name" value="RhoGEF"/>
    <property type="match status" value="1"/>
</dbReference>
<reference evidence="4 5" key="1">
    <citation type="journal article" date="2008" name="Nature">
        <title>The Trichoplax genome and the nature of placozoans.</title>
        <authorList>
            <person name="Srivastava M."/>
            <person name="Begovic E."/>
            <person name="Chapman J."/>
            <person name="Putnam N.H."/>
            <person name="Hellsten U."/>
            <person name="Kawashima T."/>
            <person name="Kuo A."/>
            <person name="Mitros T."/>
            <person name="Salamov A."/>
            <person name="Carpenter M.L."/>
            <person name="Signorovitch A.Y."/>
            <person name="Moreno M.A."/>
            <person name="Kamm K."/>
            <person name="Grimwood J."/>
            <person name="Schmutz J."/>
            <person name="Shapiro H."/>
            <person name="Grigoriev I.V."/>
            <person name="Buss L.W."/>
            <person name="Schierwater B."/>
            <person name="Dellaporta S.L."/>
            <person name="Rokhsar D.S."/>
        </authorList>
    </citation>
    <scope>NUCLEOTIDE SEQUENCE [LARGE SCALE GENOMIC DNA]</scope>
    <source>
        <strain evidence="4 5">Grell-BS-1999</strain>
    </source>
</reference>
<organism evidence="4 5">
    <name type="scientific">Trichoplax adhaerens</name>
    <name type="common">Trichoplax reptans</name>
    <dbReference type="NCBI Taxonomy" id="10228"/>
    <lineage>
        <taxon>Eukaryota</taxon>
        <taxon>Metazoa</taxon>
        <taxon>Placozoa</taxon>
        <taxon>Uniplacotomia</taxon>
        <taxon>Trichoplacea</taxon>
        <taxon>Trichoplacidae</taxon>
        <taxon>Trichoplax</taxon>
    </lineage>
</organism>
<evidence type="ECO:0000313" key="5">
    <source>
        <dbReference type="Proteomes" id="UP000009022"/>
    </source>
</evidence>
<dbReference type="SMART" id="SM00233">
    <property type="entry name" value="PH"/>
    <property type="match status" value="1"/>
</dbReference>
<feature type="compositionally biased region" description="Polar residues" evidence="1">
    <location>
        <begin position="1281"/>
        <end position="1297"/>
    </location>
</feature>
<dbReference type="CDD" id="cd13244">
    <property type="entry name" value="PH_PLEKHG5_G6"/>
    <property type="match status" value="1"/>
</dbReference>
<dbReference type="CTD" id="6754584"/>
<feature type="compositionally biased region" description="Basic and acidic residues" evidence="1">
    <location>
        <begin position="1248"/>
        <end position="1261"/>
    </location>
</feature>
<dbReference type="OrthoDB" id="660555at2759"/>
<feature type="region of interest" description="Disordered" evidence="1">
    <location>
        <begin position="658"/>
        <end position="696"/>
    </location>
</feature>
<feature type="compositionally biased region" description="Basic and acidic residues" evidence="1">
    <location>
        <begin position="1119"/>
        <end position="1131"/>
    </location>
</feature>
<dbReference type="HOGENOM" id="CLU_255602_0_0_1"/>
<feature type="compositionally biased region" description="Polar residues" evidence="1">
    <location>
        <begin position="881"/>
        <end position="895"/>
    </location>
</feature>
<dbReference type="Gene3D" id="2.30.29.30">
    <property type="entry name" value="Pleckstrin-homology domain (PH domain)/Phosphotyrosine-binding domain (PTB)"/>
    <property type="match status" value="1"/>
</dbReference>
<dbReference type="RefSeq" id="XP_002113372.1">
    <property type="nucleotide sequence ID" value="XM_002113336.1"/>
</dbReference>
<evidence type="ECO:0008006" key="6">
    <source>
        <dbReference type="Google" id="ProtNLM"/>
    </source>
</evidence>
<dbReference type="CDD" id="cd00160">
    <property type="entry name" value="RhoGEF"/>
    <property type="match status" value="1"/>
</dbReference>
<feature type="compositionally biased region" description="Polar residues" evidence="1">
    <location>
        <begin position="827"/>
        <end position="840"/>
    </location>
</feature>
<dbReference type="OMA" id="NNEWIDA"/>
<dbReference type="Gene3D" id="1.20.900.10">
    <property type="entry name" value="Dbl homology (DH) domain"/>
    <property type="match status" value="1"/>
</dbReference>
<dbReference type="GO" id="GO:0030424">
    <property type="term" value="C:axon"/>
    <property type="evidence" value="ECO:0000318"/>
    <property type="project" value="GO_Central"/>
</dbReference>
<dbReference type="InParanoid" id="B3RZI4"/>
<feature type="compositionally biased region" description="Basic and acidic residues" evidence="1">
    <location>
        <begin position="915"/>
        <end position="928"/>
    </location>
</feature>
<dbReference type="InterPro" id="IPR011993">
    <property type="entry name" value="PH-like_dom_sf"/>
</dbReference>
<dbReference type="Proteomes" id="UP000009022">
    <property type="component" value="Unassembled WGS sequence"/>
</dbReference>
<dbReference type="GeneID" id="6754584"/>
<feature type="compositionally biased region" description="Polar residues" evidence="1">
    <location>
        <begin position="994"/>
        <end position="1014"/>
    </location>
</feature>
<feature type="domain" description="DH" evidence="3">
    <location>
        <begin position="297"/>
        <end position="490"/>
    </location>
</feature>
<gene>
    <name evidence="4" type="ORF">TRIADDRAFT_64013</name>
</gene>
<feature type="region of interest" description="Disordered" evidence="1">
    <location>
        <begin position="716"/>
        <end position="758"/>
    </location>
</feature>
<dbReference type="GO" id="GO:0043542">
    <property type="term" value="P:endothelial cell migration"/>
    <property type="evidence" value="ECO:0000318"/>
    <property type="project" value="GO_Central"/>
</dbReference>
<dbReference type="InterPro" id="IPR001849">
    <property type="entry name" value="PH_domain"/>
</dbReference>
<dbReference type="GO" id="GO:0007266">
    <property type="term" value="P:Rho protein signal transduction"/>
    <property type="evidence" value="ECO:0000318"/>
    <property type="project" value="GO_Central"/>
</dbReference>
<dbReference type="EMBL" id="DS985246">
    <property type="protein sequence ID" value="EDV23846.1"/>
    <property type="molecule type" value="Genomic_DNA"/>
</dbReference>
<dbReference type="InterPro" id="IPR035899">
    <property type="entry name" value="DBL_dom_sf"/>
</dbReference>
<name>B3RZI4_TRIAD</name>
<dbReference type="eggNOG" id="KOG3521">
    <property type="taxonomic scope" value="Eukaryota"/>
</dbReference>
<dbReference type="CDD" id="cd17068">
    <property type="entry name" value="RBD_PLEKHG5"/>
    <property type="match status" value="1"/>
</dbReference>
<dbReference type="GO" id="GO:0005886">
    <property type="term" value="C:plasma membrane"/>
    <property type="evidence" value="ECO:0000318"/>
    <property type="project" value="GO_Central"/>
</dbReference>
<dbReference type="SUPFAM" id="SSF48065">
    <property type="entry name" value="DBL homology domain (DH-domain)"/>
    <property type="match status" value="1"/>
</dbReference>
<feature type="compositionally biased region" description="Basic residues" evidence="1">
    <location>
        <begin position="903"/>
        <end position="914"/>
    </location>
</feature>
<dbReference type="GO" id="GO:0030139">
    <property type="term" value="C:endocytic vesicle"/>
    <property type="evidence" value="ECO:0000318"/>
    <property type="project" value="GO_Central"/>
</dbReference>
<dbReference type="SMART" id="SM00325">
    <property type="entry name" value="RhoGEF"/>
    <property type="match status" value="1"/>
</dbReference>
<dbReference type="InterPro" id="IPR040181">
    <property type="entry name" value="PKHG5/7"/>
</dbReference>